<reference evidence="19 20" key="1">
    <citation type="journal article" date="2015" name="Genome Biol. Evol.">
        <title>Phylogenomic analyses indicate that early fungi evolved digesting cell walls of algal ancestors of land plants.</title>
        <authorList>
            <person name="Chang Y."/>
            <person name="Wang S."/>
            <person name="Sekimoto S."/>
            <person name="Aerts A.L."/>
            <person name="Choi C."/>
            <person name="Clum A."/>
            <person name="LaButti K.M."/>
            <person name="Lindquist E.A."/>
            <person name="Yee Ngan C."/>
            <person name="Ohm R.A."/>
            <person name="Salamov A.A."/>
            <person name="Grigoriev I.V."/>
            <person name="Spatafora J.W."/>
            <person name="Berbee M.L."/>
        </authorList>
    </citation>
    <scope>NUCLEOTIDE SEQUENCE [LARGE SCALE GENOMIC DNA]</scope>
    <source>
        <strain evidence="19 20">JEL478</strain>
    </source>
</reference>
<dbReference type="Gene3D" id="3.30.60.60">
    <property type="entry name" value="N-acetyl transferase-like"/>
    <property type="match status" value="1"/>
</dbReference>
<keyword evidence="6" id="KW-0863">Zinc-finger</keyword>
<dbReference type="EC" id="2.3.1.48" evidence="3"/>
<evidence type="ECO:0000256" key="11">
    <source>
        <dbReference type="ARBA" id="ARBA00023242"/>
    </source>
</evidence>
<evidence type="ECO:0000256" key="5">
    <source>
        <dbReference type="ARBA" id="ARBA00022723"/>
    </source>
</evidence>
<evidence type="ECO:0000256" key="16">
    <source>
        <dbReference type="ARBA" id="ARBA00048940"/>
    </source>
</evidence>
<evidence type="ECO:0000256" key="17">
    <source>
        <dbReference type="PIRSR" id="PIRSR602717-51"/>
    </source>
</evidence>
<name>A0A139ASL0_GONPJ</name>
<gene>
    <name evidence="19" type="ORF">M427DRAFT_94970</name>
</gene>
<comment type="catalytic activity">
    <reaction evidence="16">
        <text>L-lysyl-[histone] + acetyl-CoA = N(6)-acetyl-L-lysyl-[histone] + CoA + H(+)</text>
        <dbReference type="Rhea" id="RHEA:21992"/>
        <dbReference type="Rhea" id="RHEA-COMP:9845"/>
        <dbReference type="Rhea" id="RHEA-COMP:11338"/>
        <dbReference type="ChEBI" id="CHEBI:15378"/>
        <dbReference type="ChEBI" id="CHEBI:29969"/>
        <dbReference type="ChEBI" id="CHEBI:57287"/>
        <dbReference type="ChEBI" id="CHEBI:57288"/>
        <dbReference type="ChEBI" id="CHEBI:61930"/>
        <dbReference type="EC" id="2.3.1.48"/>
    </reaction>
    <physiologicalReaction direction="left-to-right" evidence="16">
        <dbReference type="Rhea" id="RHEA:21993"/>
    </physiologicalReaction>
</comment>
<dbReference type="Pfam" id="PF01853">
    <property type="entry name" value="MOZ_SAS"/>
    <property type="match status" value="1"/>
</dbReference>
<evidence type="ECO:0000256" key="15">
    <source>
        <dbReference type="ARBA" id="ARBA00047787"/>
    </source>
</evidence>
<dbReference type="EMBL" id="KQ965737">
    <property type="protein sequence ID" value="KXS19730.1"/>
    <property type="molecule type" value="Genomic_DNA"/>
</dbReference>
<dbReference type="GO" id="GO:0008270">
    <property type="term" value="F:zinc ion binding"/>
    <property type="evidence" value="ECO:0007669"/>
    <property type="project" value="UniProtKB-KW"/>
</dbReference>
<keyword evidence="7" id="KW-0862">Zinc</keyword>
<dbReference type="GO" id="GO:0005634">
    <property type="term" value="C:nucleus"/>
    <property type="evidence" value="ECO:0007669"/>
    <property type="project" value="UniProtKB-SubCell"/>
</dbReference>
<keyword evidence="20" id="KW-1185">Reference proteome</keyword>
<evidence type="ECO:0000313" key="19">
    <source>
        <dbReference type="EMBL" id="KXS19730.1"/>
    </source>
</evidence>
<dbReference type="OMA" id="SYAISAH"/>
<dbReference type="InterPro" id="IPR002717">
    <property type="entry name" value="HAT_MYST-type"/>
</dbReference>
<evidence type="ECO:0000256" key="2">
    <source>
        <dbReference type="ARBA" id="ARBA00010107"/>
    </source>
</evidence>
<dbReference type="PROSITE" id="PS51726">
    <property type="entry name" value="MYST_HAT"/>
    <property type="match status" value="1"/>
</dbReference>
<evidence type="ECO:0000256" key="14">
    <source>
        <dbReference type="ARBA" id="ARBA00047752"/>
    </source>
</evidence>
<dbReference type="GO" id="GO:0046972">
    <property type="term" value="F:histone H4K16 acetyltransferase activity"/>
    <property type="evidence" value="ECO:0007669"/>
    <property type="project" value="TreeGrafter"/>
</dbReference>
<keyword evidence="5" id="KW-0479">Metal-binding</keyword>
<keyword evidence="9" id="KW-0805">Transcription regulation</keyword>
<dbReference type="SUPFAM" id="SSF55729">
    <property type="entry name" value="Acyl-CoA N-acyltransferases (Nat)"/>
    <property type="match status" value="1"/>
</dbReference>
<evidence type="ECO:0000259" key="18">
    <source>
        <dbReference type="PROSITE" id="PS51726"/>
    </source>
</evidence>
<evidence type="ECO:0000256" key="13">
    <source>
        <dbReference type="ARBA" id="ARBA00047557"/>
    </source>
</evidence>
<dbReference type="Gene3D" id="1.10.10.10">
    <property type="entry name" value="Winged helix-like DNA-binding domain superfamily/Winged helix DNA-binding domain"/>
    <property type="match status" value="1"/>
</dbReference>
<feature type="active site" description="Proton donor/acceptor" evidence="17">
    <location>
        <position position="194"/>
    </location>
</feature>
<evidence type="ECO:0000256" key="6">
    <source>
        <dbReference type="ARBA" id="ARBA00022771"/>
    </source>
</evidence>
<sequence length="322" mass="36981">EITRVKNISVVQFGRYECSAWYFSPYPEEDGYRCGSDGGDGIVGGKLWVCEFCMKYFKGQMVWSHHRAQCGFHHPPGEVVYQNGNIKIYEIDGKVDKLYCQNLCLFGKLFIDHKTVYYDMEPFLFYVLTESDNSRRGDVDHVLAYFSKEKESVDGYNLACIVTLPHHQRKGYGRLLIEFSYELSKVQNIPGTPERPLSDLGLVSYRAYWQSVILHEIDSLIEEPSLSAMSLRTGSTFHAGSTAHPSSQVSLQELSERTGMKHEDVVTTLQGMGFLRHWKVEGKAIVITREMVDDFKVENPKVKYEKKIDPRGLIWYCEPEIV</sequence>
<keyword evidence="11" id="KW-0539">Nucleus</keyword>
<organism evidence="19 20">
    <name type="scientific">Gonapodya prolifera (strain JEL478)</name>
    <name type="common">Monoblepharis prolifera</name>
    <dbReference type="NCBI Taxonomy" id="1344416"/>
    <lineage>
        <taxon>Eukaryota</taxon>
        <taxon>Fungi</taxon>
        <taxon>Fungi incertae sedis</taxon>
        <taxon>Chytridiomycota</taxon>
        <taxon>Chytridiomycota incertae sedis</taxon>
        <taxon>Monoblepharidomycetes</taxon>
        <taxon>Monoblepharidales</taxon>
        <taxon>Gonapodyaceae</taxon>
        <taxon>Gonapodya</taxon>
    </lineage>
</organism>
<dbReference type="GO" id="GO:0140064">
    <property type="term" value="F:peptide crotonyltransferase activity"/>
    <property type="evidence" value="ECO:0007669"/>
    <property type="project" value="RHEA"/>
</dbReference>
<keyword evidence="4" id="KW-0808">Transferase</keyword>
<dbReference type="Gene3D" id="3.40.630.30">
    <property type="match status" value="1"/>
</dbReference>
<dbReference type="InterPro" id="IPR016181">
    <property type="entry name" value="Acyl_CoA_acyltransferase"/>
</dbReference>
<evidence type="ECO:0000256" key="3">
    <source>
        <dbReference type="ARBA" id="ARBA00013184"/>
    </source>
</evidence>
<proteinExistence type="inferred from homology"/>
<feature type="domain" description="MYST-type HAT" evidence="18">
    <location>
        <begin position="3"/>
        <end position="317"/>
    </location>
</feature>
<dbReference type="Proteomes" id="UP000070544">
    <property type="component" value="Unassembled WGS sequence"/>
</dbReference>
<evidence type="ECO:0000256" key="1">
    <source>
        <dbReference type="ARBA" id="ARBA00004123"/>
    </source>
</evidence>
<dbReference type="PANTHER" id="PTHR10615">
    <property type="entry name" value="HISTONE ACETYLTRANSFERASE"/>
    <property type="match status" value="1"/>
</dbReference>
<protein>
    <recommendedName>
        <fullName evidence="3">histone acetyltransferase</fullName>
        <ecNumber evidence="3">2.3.1.48</ecNumber>
    </recommendedName>
</protein>
<dbReference type="InterPro" id="IPR050603">
    <property type="entry name" value="MYST_HAT"/>
</dbReference>
<comment type="catalytic activity">
    <reaction evidence="15">
        <text>L-lysyl-[protein] + acetyl-CoA = N(6)-acetyl-L-lysyl-[protein] + CoA + H(+)</text>
        <dbReference type="Rhea" id="RHEA:45948"/>
        <dbReference type="Rhea" id="RHEA-COMP:9752"/>
        <dbReference type="Rhea" id="RHEA-COMP:10731"/>
        <dbReference type="ChEBI" id="CHEBI:15378"/>
        <dbReference type="ChEBI" id="CHEBI:29969"/>
        <dbReference type="ChEBI" id="CHEBI:57287"/>
        <dbReference type="ChEBI" id="CHEBI:57288"/>
        <dbReference type="ChEBI" id="CHEBI:61930"/>
    </reaction>
    <physiologicalReaction direction="left-to-right" evidence="15">
        <dbReference type="Rhea" id="RHEA:45949"/>
    </physiologicalReaction>
</comment>
<dbReference type="GO" id="GO:0006355">
    <property type="term" value="P:regulation of DNA-templated transcription"/>
    <property type="evidence" value="ECO:0007669"/>
    <property type="project" value="InterPro"/>
</dbReference>
<dbReference type="PANTHER" id="PTHR10615:SF219">
    <property type="entry name" value="HISTONE ACETYLTRANSFERASE KAT5"/>
    <property type="match status" value="1"/>
</dbReference>
<dbReference type="FunFam" id="3.40.630.30:FF:000002">
    <property type="entry name" value="Histone acetyltransferase"/>
    <property type="match status" value="1"/>
</dbReference>
<keyword evidence="12" id="KW-0012">Acyltransferase</keyword>
<dbReference type="CDD" id="cd04301">
    <property type="entry name" value="NAT_SF"/>
    <property type="match status" value="1"/>
</dbReference>
<dbReference type="InterPro" id="IPR040706">
    <property type="entry name" value="Zf-MYST"/>
</dbReference>
<evidence type="ECO:0000256" key="9">
    <source>
        <dbReference type="ARBA" id="ARBA00023015"/>
    </source>
</evidence>
<evidence type="ECO:0000256" key="10">
    <source>
        <dbReference type="ARBA" id="ARBA00023163"/>
    </source>
</evidence>
<accession>A0A139ASL0</accession>
<dbReference type="AlphaFoldDB" id="A0A139ASL0"/>
<keyword evidence="10" id="KW-0804">Transcription</keyword>
<dbReference type="InterPro" id="IPR036388">
    <property type="entry name" value="WH-like_DNA-bd_sf"/>
</dbReference>
<evidence type="ECO:0000313" key="20">
    <source>
        <dbReference type="Proteomes" id="UP000070544"/>
    </source>
</evidence>
<feature type="non-terminal residue" evidence="19">
    <location>
        <position position="1"/>
    </location>
</feature>
<dbReference type="OrthoDB" id="787137at2759"/>
<evidence type="ECO:0000256" key="7">
    <source>
        <dbReference type="ARBA" id="ARBA00022833"/>
    </source>
</evidence>
<dbReference type="GO" id="GO:0035267">
    <property type="term" value="C:NuA4 histone acetyltransferase complex"/>
    <property type="evidence" value="ECO:0007669"/>
    <property type="project" value="TreeGrafter"/>
</dbReference>
<evidence type="ECO:0000256" key="12">
    <source>
        <dbReference type="ARBA" id="ARBA00023315"/>
    </source>
</evidence>
<comment type="subcellular location">
    <subcellularLocation>
        <location evidence="1">Nucleus</location>
    </subcellularLocation>
</comment>
<comment type="similarity">
    <text evidence="2">Belongs to the MYST (SAS/MOZ) family.</text>
</comment>
<comment type="catalytic activity">
    <reaction evidence="14">
        <text>(2E)-butenoyl-CoA + L-lysyl-[protein] = N(6)-(2E)-butenoyl-L-lysyl-[protein] + CoA + H(+)</text>
        <dbReference type="Rhea" id="RHEA:53908"/>
        <dbReference type="Rhea" id="RHEA-COMP:9752"/>
        <dbReference type="Rhea" id="RHEA-COMP:13707"/>
        <dbReference type="ChEBI" id="CHEBI:15378"/>
        <dbReference type="ChEBI" id="CHEBI:29969"/>
        <dbReference type="ChEBI" id="CHEBI:57287"/>
        <dbReference type="ChEBI" id="CHEBI:57332"/>
        <dbReference type="ChEBI" id="CHEBI:137954"/>
    </reaction>
    <physiologicalReaction direction="left-to-right" evidence="14">
        <dbReference type="Rhea" id="RHEA:53909"/>
    </physiologicalReaction>
</comment>
<keyword evidence="8" id="KW-0007">Acetylation</keyword>
<comment type="catalytic activity">
    <reaction evidence="13">
        <text>2-hydroxyisobutanoyl-CoA + L-lysyl-[protein] = N(6)-(2-hydroxyisobutanoyl)-L-lysyl-[protein] + CoA + H(+)</text>
        <dbReference type="Rhea" id="RHEA:24180"/>
        <dbReference type="Rhea" id="RHEA-COMP:9752"/>
        <dbReference type="Rhea" id="RHEA-COMP:15921"/>
        <dbReference type="ChEBI" id="CHEBI:15378"/>
        <dbReference type="ChEBI" id="CHEBI:29969"/>
        <dbReference type="ChEBI" id="CHEBI:57287"/>
        <dbReference type="ChEBI" id="CHEBI:131780"/>
        <dbReference type="ChEBI" id="CHEBI:144968"/>
    </reaction>
    <physiologicalReaction direction="left-to-right" evidence="13">
        <dbReference type="Rhea" id="RHEA:24181"/>
    </physiologicalReaction>
</comment>
<dbReference type="Pfam" id="PF17772">
    <property type="entry name" value="zf-MYST"/>
    <property type="match status" value="1"/>
</dbReference>
<dbReference type="STRING" id="1344416.A0A139ASL0"/>
<evidence type="ECO:0000256" key="4">
    <source>
        <dbReference type="ARBA" id="ARBA00022679"/>
    </source>
</evidence>
<dbReference type="GO" id="GO:0106226">
    <property type="term" value="F:peptide 2-hydroxyisobutyryltransferase activity"/>
    <property type="evidence" value="ECO:0007669"/>
    <property type="project" value="RHEA"/>
</dbReference>
<evidence type="ECO:0000256" key="8">
    <source>
        <dbReference type="ARBA" id="ARBA00022990"/>
    </source>
</evidence>